<dbReference type="AlphaFoldDB" id="A0A382SBV4"/>
<feature type="non-terminal residue" evidence="1">
    <location>
        <position position="25"/>
    </location>
</feature>
<accession>A0A382SBV4</accession>
<evidence type="ECO:0000313" key="1">
    <source>
        <dbReference type="EMBL" id="SVD07349.1"/>
    </source>
</evidence>
<sequence length="25" mass="2893">MNTRKRDLYIVKLLGEKVEGKDSSL</sequence>
<protein>
    <submittedName>
        <fullName evidence="1">Uncharacterized protein</fullName>
    </submittedName>
</protein>
<proteinExistence type="predicted"/>
<organism evidence="1">
    <name type="scientific">marine metagenome</name>
    <dbReference type="NCBI Taxonomy" id="408172"/>
    <lineage>
        <taxon>unclassified sequences</taxon>
        <taxon>metagenomes</taxon>
        <taxon>ecological metagenomes</taxon>
    </lineage>
</organism>
<gene>
    <name evidence="1" type="ORF">METZ01_LOCUS360203</name>
</gene>
<reference evidence="1" key="1">
    <citation type="submission" date="2018-05" db="EMBL/GenBank/DDBJ databases">
        <authorList>
            <person name="Lanie J.A."/>
            <person name="Ng W.-L."/>
            <person name="Kazmierczak K.M."/>
            <person name="Andrzejewski T.M."/>
            <person name="Davidsen T.M."/>
            <person name="Wayne K.J."/>
            <person name="Tettelin H."/>
            <person name="Glass J.I."/>
            <person name="Rusch D."/>
            <person name="Podicherti R."/>
            <person name="Tsui H.-C.T."/>
            <person name="Winkler M.E."/>
        </authorList>
    </citation>
    <scope>NUCLEOTIDE SEQUENCE</scope>
</reference>
<name>A0A382SBV4_9ZZZZ</name>
<dbReference type="EMBL" id="UINC01127918">
    <property type="protein sequence ID" value="SVD07349.1"/>
    <property type="molecule type" value="Genomic_DNA"/>
</dbReference>